<comment type="similarity">
    <text evidence="2 9 10">Belongs to the CRISPR-associated endoribonuclease Cas2 protein family.</text>
</comment>
<dbReference type="InterPro" id="IPR021127">
    <property type="entry name" value="CRISPR_associated_Cas2"/>
</dbReference>
<accession>A0ABR7ZPJ2</accession>
<name>A0ABR7ZPJ2_ANACY</name>
<keyword evidence="7 9" id="KW-0460">Magnesium</keyword>
<dbReference type="InterPro" id="IPR019199">
    <property type="entry name" value="Virulence_VapD/CRISPR_Cas2"/>
</dbReference>
<keyword evidence="4 9" id="KW-0479">Metal-binding</keyword>
<dbReference type="Gene3D" id="3.30.70.240">
    <property type="match status" value="1"/>
</dbReference>
<organism evidence="11 12">
    <name type="scientific">Anabaena cylindrica FACHB-318</name>
    <dbReference type="NCBI Taxonomy" id="2692880"/>
    <lineage>
        <taxon>Bacteria</taxon>
        <taxon>Bacillati</taxon>
        <taxon>Cyanobacteriota</taxon>
        <taxon>Cyanophyceae</taxon>
        <taxon>Nostocales</taxon>
        <taxon>Nostocaceae</taxon>
        <taxon>Anabaena</taxon>
    </lineage>
</organism>
<dbReference type="PANTHER" id="PTHR34405:SF3">
    <property type="entry name" value="CRISPR-ASSOCIATED ENDORIBONUCLEASE CAS2 3"/>
    <property type="match status" value="1"/>
</dbReference>
<keyword evidence="3 9" id="KW-0540">Nuclease</keyword>
<comment type="subunit">
    <text evidence="9">Homodimer, forms a heterotetramer with a Cas1 homodimer.</text>
</comment>
<evidence type="ECO:0000256" key="6">
    <source>
        <dbReference type="ARBA" id="ARBA00022801"/>
    </source>
</evidence>
<sequence>MLSRTWRYLVISYDVPEDKRRTKIHKVLKSYGQWMQYSVFECDLTPTQYAKLRSRLAKLIKPDQDSIRFYHLCACCQGKVERIGGEMPIDTTVFFA</sequence>
<evidence type="ECO:0000256" key="9">
    <source>
        <dbReference type="HAMAP-Rule" id="MF_01471"/>
    </source>
</evidence>
<dbReference type="Pfam" id="PF09827">
    <property type="entry name" value="CRISPR_Cas2"/>
    <property type="match status" value="1"/>
</dbReference>
<proteinExistence type="inferred from homology"/>
<keyword evidence="8 9" id="KW-0051">Antiviral defense</keyword>
<dbReference type="NCBIfam" id="TIGR01573">
    <property type="entry name" value="cas2"/>
    <property type="match status" value="1"/>
</dbReference>
<feature type="binding site" evidence="9">
    <location>
        <position position="14"/>
    </location>
    <ligand>
        <name>Mg(2+)</name>
        <dbReference type="ChEBI" id="CHEBI:18420"/>
        <note>catalytic</note>
    </ligand>
</feature>
<keyword evidence="5 9" id="KW-0255">Endonuclease</keyword>
<dbReference type="PIRSF" id="PIRSF032582">
    <property type="entry name" value="Cas2"/>
    <property type="match status" value="1"/>
</dbReference>
<evidence type="ECO:0000256" key="3">
    <source>
        <dbReference type="ARBA" id="ARBA00022722"/>
    </source>
</evidence>
<protein>
    <recommendedName>
        <fullName evidence="9">CRISPR-associated endoribonuclease Cas2</fullName>
        <ecNumber evidence="9">3.1.-.-</ecNumber>
    </recommendedName>
</protein>
<evidence type="ECO:0000313" key="11">
    <source>
        <dbReference type="EMBL" id="MBD2174525.1"/>
    </source>
</evidence>
<dbReference type="EMBL" id="JACJQC010000034">
    <property type="protein sequence ID" value="MBD2174525.1"/>
    <property type="molecule type" value="Genomic_DNA"/>
</dbReference>
<reference evidence="11 12" key="1">
    <citation type="journal article" date="2020" name="ISME J.">
        <title>Comparative genomics reveals insights into cyanobacterial evolution and habitat adaptation.</title>
        <authorList>
            <person name="Chen M.Y."/>
            <person name="Teng W.K."/>
            <person name="Zhao L."/>
            <person name="Hu C.X."/>
            <person name="Zhou Y.K."/>
            <person name="Han B.P."/>
            <person name="Song L.R."/>
            <person name="Shu W.S."/>
        </authorList>
    </citation>
    <scope>NUCLEOTIDE SEQUENCE [LARGE SCALE GENOMIC DNA]</scope>
    <source>
        <strain evidence="11 12">FACHB-318</strain>
    </source>
</reference>
<dbReference type="EC" id="3.1.-.-" evidence="9"/>
<dbReference type="SUPFAM" id="SSF143430">
    <property type="entry name" value="TTP0101/SSO1404-like"/>
    <property type="match status" value="1"/>
</dbReference>
<comment type="caution">
    <text evidence="11">The sequence shown here is derived from an EMBL/GenBank/DDBJ whole genome shotgun (WGS) entry which is preliminary data.</text>
</comment>
<evidence type="ECO:0000256" key="4">
    <source>
        <dbReference type="ARBA" id="ARBA00022723"/>
    </source>
</evidence>
<comment type="function">
    <text evidence="9">CRISPR (clustered regularly interspaced short palindromic repeat), is an adaptive immune system that provides protection against mobile genetic elements (viruses, transposable elements and conjugative plasmids). CRISPR clusters contain sequences complementary to antecedent mobile elements and target invading nucleic acids. CRISPR clusters are transcribed and processed into CRISPR RNA (crRNA). Functions as a ssRNA-specific endoribonuclease. Involved in the integration of spacer DNA into the CRISPR cassette.</text>
</comment>
<evidence type="ECO:0000313" key="12">
    <source>
        <dbReference type="Proteomes" id="UP000638897"/>
    </source>
</evidence>
<evidence type="ECO:0000256" key="2">
    <source>
        <dbReference type="ARBA" id="ARBA00009959"/>
    </source>
</evidence>
<keyword evidence="6 9" id="KW-0378">Hydrolase</keyword>
<evidence type="ECO:0000256" key="7">
    <source>
        <dbReference type="ARBA" id="ARBA00022842"/>
    </source>
</evidence>
<dbReference type="Proteomes" id="UP000638897">
    <property type="component" value="Unassembled WGS sequence"/>
</dbReference>
<evidence type="ECO:0000256" key="1">
    <source>
        <dbReference type="ARBA" id="ARBA00001946"/>
    </source>
</evidence>
<evidence type="ECO:0000256" key="8">
    <source>
        <dbReference type="ARBA" id="ARBA00023118"/>
    </source>
</evidence>
<dbReference type="HAMAP" id="MF_01471">
    <property type="entry name" value="Cas2"/>
    <property type="match status" value="1"/>
</dbReference>
<comment type="cofactor">
    <cofactor evidence="1 9">
        <name>Mg(2+)</name>
        <dbReference type="ChEBI" id="CHEBI:18420"/>
    </cofactor>
</comment>
<dbReference type="RefSeq" id="WP_044520995.1">
    <property type="nucleotide sequence ID" value="NZ_JACJQC010000034.1"/>
</dbReference>
<gene>
    <name evidence="9 11" type="primary">cas2</name>
    <name evidence="11" type="ORF">H6F81_25380</name>
</gene>
<dbReference type="PANTHER" id="PTHR34405">
    <property type="entry name" value="CRISPR-ASSOCIATED ENDORIBONUCLEASE CAS2"/>
    <property type="match status" value="1"/>
</dbReference>
<dbReference type="CDD" id="cd09725">
    <property type="entry name" value="Cas2_I_II_III"/>
    <property type="match status" value="1"/>
</dbReference>
<dbReference type="GO" id="GO:0004519">
    <property type="term" value="F:endonuclease activity"/>
    <property type="evidence" value="ECO:0007669"/>
    <property type="project" value="UniProtKB-KW"/>
</dbReference>
<evidence type="ECO:0000256" key="10">
    <source>
        <dbReference type="PIRNR" id="PIRNR032582"/>
    </source>
</evidence>
<keyword evidence="12" id="KW-1185">Reference proteome</keyword>
<evidence type="ECO:0000256" key="5">
    <source>
        <dbReference type="ARBA" id="ARBA00022759"/>
    </source>
</evidence>